<reference evidence="1" key="1">
    <citation type="submission" date="2022-08" db="EMBL/GenBank/DDBJ databases">
        <title>Genome Sequence of Lecanicillium fungicola.</title>
        <authorList>
            <person name="Buettner E."/>
        </authorList>
    </citation>
    <scope>NUCLEOTIDE SEQUENCE</scope>
    <source>
        <strain evidence="1">Babe33</strain>
    </source>
</reference>
<protein>
    <submittedName>
        <fullName evidence="1">Uncharacterized protein</fullName>
    </submittedName>
</protein>
<dbReference type="Proteomes" id="UP001143910">
    <property type="component" value="Unassembled WGS sequence"/>
</dbReference>
<sequence>MRSWPRNTNGNANRGHGWRRGSDGRHSNGRPNESNRPDKSPFKSRNYIEETPEQVQAKTDYNGWKRTLKTLPDWRDAQIAKTLWEGALEILNGTEREWKHRLARDLDDEDLYGREHIQETITGVIKAKHSIISYHAMSYFLQAMTHASILDCLSIDTCVGGLYNFFSGTNGGRAIPALQSFCDRVLEECSGIPDERCTDVELAAVALSTALRELLKREQRARLHDDLPPLIDSLEGLSTSLEQRGLLGTSSQLAHHIGEIRAVVDRARGLLSLDDADAADFAGAPAPAYPRGLQIPNGRHDNDKSDIVAMNIFPTRAEILSEVAEFLPSTDPEQPHFLTDKSQRHIDTLFRLLRQDTFGELKEVLSNTLRLSEMDRTYLESPRLSFGNLRANRYSKAVISYISFNSRRGLEISISFSQPQILRGKSVSERQRWWEDSRRLSEGVLVSFIAMDSDRAQNLFLIISNRKLDNDEEDGRTKSVHHATIRSRLASQNEEDIETLMGLSSSKVHGVLVEFPGVIPDTFIPILENLQNMQRLGSLPFQNWILPDKIEQGDGSTTSNIPPPRYARKPGFAFSLKPIMRSGSNEDANTCIEPDSIVNNEELVSKVEAETDLDRGQCQSLIAALSREFALIQGPPGTGKSYLGIKLMKVLLNHQREAALGPIVVVCYTNHALDQFLEHILHDGTKRIIRIGGQCHSKILEGHNLRTASQLESKSGSERFFLAQAYQELEKKTESIKKILGRAHGSLRQIKWEYMERYLTRHYSRIARQFRVIDDEGFQVVGQHPFDNWASCKTVAEDLNGNQQVAIEFNRADVLRRASVDVYALNLLERKQVINFWSTEMYKQAVDDLLESIKDVASTQRDVSNIHDEVDRRVLQEADVIGITTAGLAKRVLILQRLRCKVVICEEAGEVMEPHMLAALLPTVEHIIQIGDHEQLRPQINNFGLSLESKQGVLYQLDRSQFERLSVGIPGRPKIPVAQLEVQRRMRPSISLLIRETLYPNIQDHASTHDHPDVVGMRKNLFWLDHDNIEDGRLRALMRSDFEIVLSERDRDLLEQDGFDLASLSSGEELPDGGPGHRKGALAKKKLSELLRVATVDNFQGEEAKVIIVSLVRSNAARKVGFLKTTNRINVLLSRAQHGMYLIGNTETYANVKMWQTVIDLMRALTTSLDTALKEDVRKPAFGASPTAATCASHDAIRKACTEYFRARNLASGYMSRADMDVRSQLAERTAASVLWS</sequence>
<keyword evidence="2" id="KW-1185">Reference proteome</keyword>
<evidence type="ECO:0000313" key="1">
    <source>
        <dbReference type="EMBL" id="KAJ2978870.1"/>
    </source>
</evidence>
<gene>
    <name evidence="1" type="ORF">NQ176_g3576</name>
</gene>
<dbReference type="EMBL" id="JANJQO010000335">
    <property type="protein sequence ID" value="KAJ2978870.1"/>
    <property type="molecule type" value="Genomic_DNA"/>
</dbReference>
<comment type="caution">
    <text evidence="1">The sequence shown here is derived from an EMBL/GenBank/DDBJ whole genome shotgun (WGS) entry which is preliminary data.</text>
</comment>
<accession>A0ACC1NHX7</accession>
<evidence type="ECO:0000313" key="2">
    <source>
        <dbReference type="Proteomes" id="UP001143910"/>
    </source>
</evidence>
<name>A0ACC1NHX7_9HYPO</name>
<organism evidence="1 2">
    <name type="scientific">Zarea fungicola</name>
    <dbReference type="NCBI Taxonomy" id="93591"/>
    <lineage>
        <taxon>Eukaryota</taxon>
        <taxon>Fungi</taxon>
        <taxon>Dikarya</taxon>
        <taxon>Ascomycota</taxon>
        <taxon>Pezizomycotina</taxon>
        <taxon>Sordariomycetes</taxon>
        <taxon>Hypocreomycetidae</taxon>
        <taxon>Hypocreales</taxon>
        <taxon>Cordycipitaceae</taxon>
        <taxon>Zarea</taxon>
    </lineage>
</organism>
<proteinExistence type="predicted"/>